<dbReference type="Gene3D" id="2.60.120.10">
    <property type="entry name" value="Jelly Rolls"/>
    <property type="match status" value="1"/>
</dbReference>
<proteinExistence type="predicted"/>
<evidence type="ECO:0000256" key="1">
    <source>
        <dbReference type="ARBA" id="ARBA00022723"/>
    </source>
</evidence>
<sequence>MQSRKDFDKIVHWSQLQAPDGPGYPDSDERFSLGAAFGRHFGFARLGIHHEWLPPGRRTSRPHAEATEDEFIYVIAGHPTAWIDGHAHRLDPGDGVGFKAGDGVTHTFINETTEPVELLVVGDTSRADNRLHYPLHPEYTAGLGDKQWRECPKRELGPHSGKALSPREDDECP</sequence>
<evidence type="ECO:0000313" key="4">
    <source>
        <dbReference type="EMBL" id="ALZ85285.1"/>
    </source>
</evidence>
<organism evidence="4 5">
    <name type="scientific">Pseudomonas oryzihabitans</name>
    <dbReference type="NCBI Taxonomy" id="47885"/>
    <lineage>
        <taxon>Bacteria</taxon>
        <taxon>Pseudomonadati</taxon>
        <taxon>Pseudomonadota</taxon>
        <taxon>Gammaproteobacteria</taxon>
        <taxon>Pseudomonadales</taxon>
        <taxon>Pseudomonadaceae</taxon>
        <taxon>Pseudomonas</taxon>
    </lineage>
</organism>
<dbReference type="Pfam" id="PF07883">
    <property type="entry name" value="Cupin_2"/>
    <property type="match status" value="1"/>
</dbReference>
<evidence type="ECO:0000313" key="5">
    <source>
        <dbReference type="Proteomes" id="UP000064137"/>
    </source>
</evidence>
<keyword evidence="1" id="KW-0479">Metal-binding</keyword>
<dbReference type="AlphaFoldDB" id="A0A0U4WBA1"/>
<evidence type="ECO:0000259" key="3">
    <source>
        <dbReference type="Pfam" id="PF07883"/>
    </source>
</evidence>
<dbReference type="InterPro" id="IPR011051">
    <property type="entry name" value="RmlC_Cupin_sf"/>
</dbReference>
<dbReference type="InterPro" id="IPR014710">
    <property type="entry name" value="RmlC-like_jellyroll"/>
</dbReference>
<protein>
    <submittedName>
        <fullName evidence="4">Cupin</fullName>
    </submittedName>
</protein>
<feature type="domain" description="Cupin type-2" evidence="3">
    <location>
        <begin position="53"/>
        <end position="121"/>
    </location>
</feature>
<dbReference type="PANTHER" id="PTHR35848:SF9">
    <property type="entry name" value="SLL1358 PROTEIN"/>
    <property type="match status" value="1"/>
</dbReference>
<dbReference type="GO" id="GO:0046872">
    <property type="term" value="F:metal ion binding"/>
    <property type="evidence" value="ECO:0007669"/>
    <property type="project" value="UniProtKB-KW"/>
</dbReference>
<dbReference type="CDD" id="cd02224">
    <property type="entry name" value="cupin_SPO2919-like"/>
    <property type="match status" value="1"/>
</dbReference>
<dbReference type="InterPro" id="IPR013096">
    <property type="entry name" value="Cupin_2"/>
</dbReference>
<accession>A0A0U4WBA1</accession>
<evidence type="ECO:0000256" key="2">
    <source>
        <dbReference type="SAM" id="MobiDB-lite"/>
    </source>
</evidence>
<dbReference type="PANTHER" id="PTHR35848">
    <property type="entry name" value="OXALATE-BINDING PROTEIN"/>
    <property type="match status" value="1"/>
</dbReference>
<dbReference type="KEGG" id="por:APT59_14185"/>
<dbReference type="SUPFAM" id="SSF51182">
    <property type="entry name" value="RmlC-like cupins"/>
    <property type="match status" value="1"/>
</dbReference>
<name>A0A0U4WBA1_9PSED</name>
<dbReference type="RefSeq" id="WP_059315450.1">
    <property type="nucleotide sequence ID" value="NZ_CP013987.1"/>
</dbReference>
<dbReference type="Proteomes" id="UP000064137">
    <property type="component" value="Chromosome"/>
</dbReference>
<dbReference type="InterPro" id="IPR051610">
    <property type="entry name" value="GPI/OXD"/>
</dbReference>
<dbReference type="OrthoDB" id="116921at2"/>
<gene>
    <name evidence="4" type="ORF">APT59_14185</name>
</gene>
<reference evidence="4 5" key="1">
    <citation type="submission" date="2016-01" db="EMBL/GenBank/DDBJ databases">
        <title>Annotation of Pseudomonas oryzihabitans USDA-ARS-USMARC-56511.</title>
        <authorList>
            <person name="Harhay G.P."/>
            <person name="Harhay D.M."/>
            <person name="Smith T.P.L."/>
            <person name="Bono J.L."/>
            <person name="Heaton M.P."/>
            <person name="Clawson M.L."/>
            <person name="Chitko-Mckown C.G."/>
            <person name="Capik S.F."/>
            <person name="DeDonder K.D."/>
            <person name="Apley M.D."/>
            <person name="Lubbers B.V."/>
            <person name="White B.J."/>
            <person name="Larson R.L."/>
        </authorList>
    </citation>
    <scope>NUCLEOTIDE SEQUENCE [LARGE SCALE GENOMIC DNA]</scope>
    <source>
        <strain evidence="4 5">USDA-ARS-USMARC-56511</strain>
    </source>
</reference>
<feature type="region of interest" description="Disordered" evidence="2">
    <location>
        <begin position="151"/>
        <end position="173"/>
    </location>
</feature>
<dbReference type="EMBL" id="CP013987">
    <property type="protein sequence ID" value="ALZ85285.1"/>
    <property type="molecule type" value="Genomic_DNA"/>
</dbReference>